<dbReference type="PROSITE" id="PS50294">
    <property type="entry name" value="WD_REPEATS_REGION"/>
    <property type="match status" value="8"/>
</dbReference>
<dbReference type="Gene3D" id="3.40.50.300">
    <property type="entry name" value="P-loop containing nucleotide triphosphate hydrolases"/>
    <property type="match status" value="1"/>
</dbReference>
<dbReference type="InterPro" id="IPR036322">
    <property type="entry name" value="WD40_repeat_dom_sf"/>
</dbReference>
<dbReference type="Gene3D" id="2.160.20.80">
    <property type="entry name" value="E3 ubiquitin-protein ligase SopA"/>
    <property type="match status" value="1"/>
</dbReference>
<feature type="repeat" description="WD" evidence="3">
    <location>
        <begin position="750"/>
        <end position="775"/>
    </location>
</feature>
<evidence type="ECO:0000259" key="5">
    <source>
        <dbReference type="Pfam" id="PF05729"/>
    </source>
</evidence>
<dbReference type="Pfam" id="PF05729">
    <property type="entry name" value="NACHT"/>
    <property type="match status" value="1"/>
</dbReference>
<sequence>MLNDSHVEQPTPLLGSPAMDQLHLEDTLPSVSLAEHNLHKVLLQQSKDTCLSNYIPPTAMAKANLQTRDNDLFLLMDKVQEFLKSERQVMLILGDSGAGKSTFNKYLELELLGSYKKGDPFPLFINLPTIRNPEDDMIGKQLKAYGFPKTQILELKEHCQFILICDGYDESQLTTNLHTSNLFNRPGQWNVKMLISCRTQYLGQDYLGRFVPQGGDHYNRRTPDLFYEATIAPFSKDQIERYVEQYVPLEPRTWTTHDYMDKLTTIPNLLDLVKNPFLLTLALEALPEVTEGHKDLSAVFVTRVQLYDIFVVHWLDVNKRRLERSSLAAHERATLEQLLEADFVSMGIEFSMKLASAVFEKQDGNPVVQYVHLRDKESWREEFFGPDPVIRMLRESSPLTRTGSQFRFLHRSIQEYFFSRIFFNPSTRYDNDEFSQQPIPSATDIQSLDVDSPFFKRSLLSEPAVIHFLCERVQKHASYKSQLLAIIQRSKTDAAVAIAATNAITILVRAGVTFNGANLRGVRIPGADLSGGQFDSAQFQGADLVGVNFARSWLRHVDLSNARLADVRFGELPYLERFAQVLTCVFSPDGTHLAVGLDSGVIDTYDIATWTINRSLYTHGHQLRALDIAFSPNGHQLVSGIGDNTLQLWDIHSSESLSLDGHTGSVTRIAFSPCGQRIASASSDSTVRLWDSKTCETVLVLVRHVKGVNGLAYSPDGKQLASGGEDGTIRFWDPATGKPGAVCVCPYGAVRCLAYSPDGRTIATGHDEGEVQLWDCITRGFTLVLRGHTRGQSVTSVTFSPNSQWIASSCSDSTIRLWDASVGTCVSVLTGHRDAVRTVSFSPDGLHVASGGDDGKVRLWEVNASGSSFEQDRHNGAVFKVSYSPDGNWVSTGSKDMSIRRWDSLTGAPESAMLTQRGLIDAVEFSPDGCRIATAGYDNVIRSWSCLTGANEAVWRGHQNTLLCLAYSPCGRWIASSSMDQTARIWNADGTGEGRTLADPSHGGFYCLAFSPCGSRLAVGSMSESMSITDTQSGLCLRTLQLSGLMVSALAYSPSGEQIAIGTWNSTIYIWDLAFGRPEIRLRFGHSTTVSCVAYSPCGEWIVSGGDDKTVRLWRRQAGSEERWELTNTVSGFFGGIHSVAWRPTGPLEFVTGCEDHSVRVWRVMSSPDEKDVHVAMLWGSNIGQLVVSGVIFEGASGLTNVNIQLLMQRGAKIDGLLTEESKSNTEDKIWLSLKDNWRLSSLDGGGLSSDGLLSEREEDWDLEAAIALSMEDHHHHQQQQQSIQYGANDGDDGLDEDYARDLEAAIRLSMKEW</sequence>
<evidence type="ECO:0000256" key="1">
    <source>
        <dbReference type="ARBA" id="ARBA00022574"/>
    </source>
</evidence>
<feature type="domain" description="NACHT" evidence="5">
    <location>
        <begin position="89"/>
        <end position="248"/>
    </location>
</feature>
<dbReference type="OrthoDB" id="538223at2759"/>
<feature type="region of interest" description="Disordered" evidence="4">
    <location>
        <begin position="1272"/>
        <end position="1291"/>
    </location>
</feature>
<feature type="repeat" description="WD" evidence="3">
    <location>
        <begin position="955"/>
        <end position="987"/>
    </location>
</feature>
<dbReference type="Pfam" id="PF00805">
    <property type="entry name" value="Pentapeptide"/>
    <property type="match status" value="1"/>
</dbReference>
<dbReference type="PANTHER" id="PTHR44129">
    <property type="entry name" value="WD REPEAT-CONTAINING PROTEIN POP1"/>
    <property type="match status" value="1"/>
</dbReference>
<dbReference type="PROSITE" id="PS50082">
    <property type="entry name" value="WD_REPEATS_2"/>
    <property type="match status" value="12"/>
</dbReference>
<protein>
    <submittedName>
        <fullName evidence="6">WD40 repeat-like protein</fullName>
    </submittedName>
</protein>
<dbReference type="PROSITE" id="PS00678">
    <property type="entry name" value="WD_REPEATS_1"/>
    <property type="match status" value="3"/>
</dbReference>
<keyword evidence="2" id="KW-0677">Repeat</keyword>
<dbReference type="InterPro" id="IPR001680">
    <property type="entry name" value="WD40_rpt"/>
</dbReference>
<dbReference type="SMART" id="SM00320">
    <property type="entry name" value="WD40"/>
    <property type="match status" value="14"/>
</dbReference>
<dbReference type="SUPFAM" id="SSF50978">
    <property type="entry name" value="WD40 repeat-like"/>
    <property type="match status" value="2"/>
</dbReference>
<proteinExistence type="predicted"/>
<name>A0A197JGB4_9FUNG</name>
<feature type="repeat" description="WD" evidence="3">
    <location>
        <begin position="1047"/>
        <end position="1073"/>
    </location>
</feature>
<feature type="repeat" description="WD" evidence="3">
    <location>
        <begin position="829"/>
        <end position="870"/>
    </location>
</feature>
<keyword evidence="1 3" id="KW-0853">WD repeat</keyword>
<dbReference type="CDD" id="cd00200">
    <property type="entry name" value="WD40"/>
    <property type="match status" value="2"/>
</dbReference>
<dbReference type="InterPro" id="IPR020472">
    <property type="entry name" value="WD40_PAC1"/>
</dbReference>
<evidence type="ECO:0000313" key="7">
    <source>
        <dbReference type="Proteomes" id="UP000078512"/>
    </source>
</evidence>
<dbReference type="PROSITE" id="PS50231">
    <property type="entry name" value="RICIN_B_LECTIN"/>
    <property type="match status" value="1"/>
</dbReference>
<dbReference type="PRINTS" id="PR00320">
    <property type="entry name" value="GPROTEINBRPT"/>
</dbReference>
<feature type="repeat" description="WD" evidence="3">
    <location>
        <begin position="659"/>
        <end position="700"/>
    </location>
</feature>
<feature type="repeat" description="WD" evidence="3">
    <location>
        <begin position="1130"/>
        <end position="1172"/>
    </location>
</feature>
<dbReference type="InterPro" id="IPR015943">
    <property type="entry name" value="WD40/YVTN_repeat-like_dom_sf"/>
</dbReference>
<dbReference type="SUPFAM" id="SSF141571">
    <property type="entry name" value="Pentapeptide repeat-like"/>
    <property type="match status" value="1"/>
</dbReference>
<feature type="repeat" description="WD" evidence="3">
    <location>
        <begin position="618"/>
        <end position="659"/>
    </location>
</feature>
<evidence type="ECO:0000256" key="4">
    <source>
        <dbReference type="SAM" id="MobiDB-lite"/>
    </source>
</evidence>
<dbReference type="InterPro" id="IPR050349">
    <property type="entry name" value="WD_LIS1/nudF_dynein_reg"/>
</dbReference>
<dbReference type="Pfam" id="PF00400">
    <property type="entry name" value="WD40"/>
    <property type="match status" value="13"/>
</dbReference>
<feature type="repeat" description="WD" evidence="3">
    <location>
        <begin position="701"/>
        <end position="733"/>
    </location>
</feature>
<keyword evidence="7" id="KW-1185">Reference proteome</keyword>
<feature type="repeat" description="WD" evidence="3">
    <location>
        <begin position="871"/>
        <end position="903"/>
    </location>
</feature>
<feature type="repeat" description="WD" evidence="3">
    <location>
        <begin position="1083"/>
        <end position="1114"/>
    </location>
</feature>
<evidence type="ECO:0000256" key="2">
    <source>
        <dbReference type="ARBA" id="ARBA00022737"/>
    </source>
</evidence>
<dbReference type="EMBL" id="KV442116">
    <property type="protein sequence ID" value="OAQ23541.1"/>
    <property type="molecule type" value="Genomic_DNA"/>
</dbReference>
<accession>A0A197JGB4</accession>
<dbReference type="STRING" id="1314771.A0A197JGB4"/>
<evidence type="ECO:0000256" key="3">
    <source>
        <dbReference type="PROSITE-ProRule" id="PRU00221"/>
    </source>
</evidence>
<dbReference type="Proteomes" id="UP000078512">
    <property type="component" value="Unassembled WGS sequence"/>
</dbReference>
<feature type="repeat" description="WD" evidence="3">
    <location>
        <begin position="794"/>
        <end position="828"/>
    </location>
</feature>
<organism evidence="6 7">
    <name type="scientific">Linnemannia elongata AG-77</name>
    <dbReference type="NCBI Taxonomy" id="1314771"/>
    <lineage>
        <taxon>Eukaryota</taxon>
        <taxon>Fungi</taxon>
        <taxon>Fungi incertae sedis</taxon>
        <taxon>Mucoromycota</taxon>
        <taxon>Mortierellomycotina</taxon>
        <taxon>Mortierellomycetes</taxon>
        <taxon>Mortierellales</taxon>
        <taxon>Mortierellaceae</taxon>
        <taxon>Linnemannia</taxon>
    </lineage>
</organism>
<dbReference type="InterPro" id="IPR019775">
    <property type="entry name" value="WD40_repeat_CS"/>
</dbReference>
<dbReference type="InterPro" id="IPR001646">
    <property type="entry name" value="5peptide_repeat"/>
</dbReference>
<dbReference type="InterPro" id="IPR007111">
    <property type="entry name" value="NACHT_NTPase"/>
</dbReference>
<feature type="repeat" description="WD" evidence="3">
    <location>
        <begin position="913"/>
        <end position="945"/>
    </location>
</feature>
<reference evidence="6 7" key="1">
    <citation type="submission" date="2016-05" db="EMBL/GenBank/DDBJ databases">
        <title>Genome sequencing reveals origins of a unique bacterial endosymbiosis in the earliest lineages of terrestrial Fungi.</title>
        <authorList>
            <consortium name="DOE Joint Genome Institute"/>
            <person name="Uehling J."/>
            <person name="Gryganskyi A."/>
            <person name="Hameed K."/>
            <person name="Tschaplinski T."/>
            <person name="Misztal P."/>
            <person name="Wu S."/>
            <person name="Desiro A."/>
            <person name="Vande Pol N."/>
            <person name="Du Z.-Y."/>
            <person name="Zienkiewicz A."/>
            <person name="Zienkiewicz K."/>
            <person name="Morin E."/>
            <person name="Tisserant E."/>
            <person name="Splivallo R."/>
            <person name="Hainaut M."/>
            <person name="Henrissat B."/>
            <person name="Ohm R."/>
            <person name="Kuo A."/>
            <person name="Yan J."/>
            <person name="Lipzen A."/>
            <person name="Nolan M."/>
            <person name="Labutti K."/>
            <person name="Barry K."/>
            <person name="Goldstein A."/>
            <person name="Labbe J."/>
            <person name="Schadt C."/>
            <person name="Tuskan G."/>
            <person name="Grigoriev I."/>
            <person name="Martin F."/>
            <person name="Vilgalys R."/>
            <person name="Bonito G."/>
        </authorList>
    </citation>
    <scope>NUCLEOTIDE SEQUENCE [LARGE SCALE GENOMIC DNA]</scope>
    <source>
        <strain evidence="6 7">AG-77</strain>
    </source>
</reference>
<evidence type="ECO:0000313" key="6">
    <source>
        <dbReference type="EMBL" id="OAQ23541.1"/>
    </source>
</evidence>
<dbReference type="InterPro" id="IPR027417">
    <property type="entry name" value="P-loop_NTPase"/>
</dbReference>
<dbReference type="Gene3D" id="2.130.10.10">
    <property type="entry name" value="YVTN repeat-like/Quinoprotein amine dehydrogenase"/>
    <property type="match status" value="4"/>
</dbReference>
<gene>
    <name evidence="6" type="ORF">K457DRAFT_1051606</name>
</gene>